<dbReference type="SUPFAM" id="SSF54171">
    <property type="entry name" value="DNA-binding domain"/>
    <property type="match status" value="1"/>
</dbReference>
<dbReference type="PROSITE" id="PS51032">
    <property type="entry name" value="AP2_ERF"/>
    <property type="match status" value="1"/>
</dbReference>
<evidence type="ECO:0000259" key="7">
    <source>
        <dbReference type="PROSITE" id="PS51032"/>
    </source>
</evidence>
<evidence type="ECO:0000256" key="6">
    <source>
        <dbReference type="SAM" id="MobiDB-lite"/>
    </source>
</evidence>
<dbReference type="InterPro" id="IPR001471">
    <property type="entry name" value="AP2/ERF_dom"/>
</dbReference>
<dbReference type="FunFam" id="3.30.730.10:FF:000001">
    <property type="entry name" value="Ethylene-responsive transcription factor 2"/>
    <property type="match status" value="1"/>
</dbReference>
<evidence type="ECO:0000256" key="2">
    <source>
        <dbReference type="ARBA" id="ARBA00023015"/>
    </source>
</evidence>
<feature type="domain" description="AP2/ERF" evidence="7">
    <location>
        <begin position="153"/>
        <end position="211"/>
    </location>
</feature>
<dbReference type="EMBL" id="OZ075132">
    <property type="protein sequence ID" value="CAL4984833.1"/>
    <property type="molecule type" value="Genomic_DNA"/>
</dbReference>
<dbReference type="InterPro" id="IPR016177">
    <property type="entry name" value="DNA-bd_dom_sf"/>
</dbReference>
<dbReference type="InterPro" id="IPR044808">
    <property type="entry name" value="ERF_plant"/>
</dbReference>
<dbReference type="PRINTS" id="PR00367">
    <property type="entry name" value="ETHRSPELEMNT"/>
</dbReference>
<evidence type="ECO:0000256" key="4">
    <source>
        <dbReference type="ARBA" id="ARBA00023163"/>
    </source>
</evidence>
<dbReference type="Pfam" id="PF00847">
    <property type="entry name" value="AP2"/>
    <property type="match status" value="1"/>
</dbReference>
<gene>
    <name evidence="8" type="ORF">URODEC1_LOCUS57671</name>
</gene>
<sequence length="329" mass="34843">MEMQHEQCTSSASYYYYPATEPTAASPAIDDATQSDMLLQLEAFLLDRIESEVSSDMSSPLPSYTTSTSSEVGEAMGPSTIPSDQQCSLGMDDTVDMTVELNAFIIGTGADTASGSDCSGWLSPSSFSSETATVSPSTPPDADALAPCKKRQAFIGVRKRPWGKFAAEIRDSTRKGARVWIGTFDTPEDAALAYDQAAFSARGGAAVLNFPVELVQESLGALAIPGTGCGGSPVLALKRRHSKRTRRSKKVSPAAVSCGKNAKEEMEAAALARRCSDVSGTAVAVAVPEQQLATAPSQWLYGGNVEHDDLGDDYLEELLRVVSSELEEC</sequence>
<dbReference type="Proteomes" id="UP001497457">
    <property type="component" value="Chromosome 22rd"/>
</dbReference>
<feature type="region of interest" description="Disordered" evidence="6">
    <location>
        <begin position="55"/>
        <end position="79"/>
    </location>
</feature>
<keyword evidence="5" id="KW-0539">Nucleus</keyword>
<keyword evidence="9" id="KW-1185">Reference proteome</keyword>
<dbReference type="Gene3D" id="3.30.730.10">
    <property type="entry name" value="AP2/ERF domain"/>
    <property type="match status" value="1"/>
</dbReference>
<comment type="subcellular location">
    <subcellularLocation>
        <location evidence="1">Nucleus</location>
    </subcellularLocation>
</comment>
<organism evidence="8 9">
    <name type="scientific">Urochloa decumbens</name>
    <dbReference type="NCBI Taxonomy" id="240449"/>
    <lineage>
        <taxon>Eukaryota</taxon>
        <taxon>Viridiplantae</taxon>
        <taxon>Streptophyta</taxon>
        <taxon>Embryophyta</taxon>
        <taxon>Tracheophyta</taxon>
        <taxon>Spermatophyta</taxon>
        <taxon>Magnoliopsida</taxon>
        <taxon>Liliopsida</taxon>
        <taxon>Poales</taxon>
        <taxon>Poaceae</taxon>
        <taxon>PACMAD clade</taxon>
        <taxon>Panicoideae</taxon>
        <taxon>Panicodae</taxon>
        <taxon>Paniceae</taxon>
        <taxon>Melinidinae</taxon>
        <taxon>Urochloa</taxon>
    </lineage>
</organism>
<dbReference type="InterPro" id="IPR036955">
    <property type="entry name" value="AP2/ERF_dom_sf"/>
</dbReference>
<dbReference type="GO" id="GO:0005634">
    <property type="term" value="C:nucleus"/>
    <property type="evidence" value="ECO:0007669"/>
    <property type="project" value="UniProtKB-SubCell"/>
</dbReference>
<dbReference type="PANTHER" id="PTHR31190:SF367">
    <property type="entry name" value="AP2_ERF DOMAIN-CONTAINING PROTEIN"/>
    <property type="match status" value="1"/>
</dbReference>
<dbReference type="PANTHER" id="PTHR31190">
    <property type="entry name" value="DNA-BINDING DOMAIN"/>
    <property type="match status" value="1"/>
</dbReference>
<protein>
    <recommendedName>
        <fullName evidence="7">AP2/ERF domain-containing protein</fullName>
    </recommendedName>
</protein>
<keyword evidence="3" id="KW-0238">DNA-binding</keyword>
<name>A0ABC9AQ89_9POAL</name>
<evidence type="ECO:0000256" key="3">
    <source>
        <dbReference type="ARBA" id="ARBA00023125"/>
    </source>
</evidence>
<proteinExistence type="predicted"/>
<reference evidence="8" key="1">
    <citation type="submission" date="2024-10" db="EMBL/GenBank/DDBJ databases">
        <authorList>
            <person name="Ryan C."/>
        </authorList>
    </citation>
    <scope>NUCLEOTIDE SEQUENCE [LARGE SCALE GENOMIC DNA]</scope>
</reference>
<evidence type="ECO:0000256" key="5">
    <source>
        <dbReference type="ARBA" id="ARBA00023242"/>
    </source>
</evidence>
<evidence type="ECO:0000256" key="1">
    <source>
        <dbReference type="ARBA" id="ARBA00004123"/>
    </source>
</evidence>
<dbReference type="AlphaFoldDB" id="A0ABC9AQ89"/>
<keyword evidence="4" id="KW-0804">Transcription</keyword>
<accession>A0ABC9AQ89</accession>
<feature type="compositionally biased region" description="Low complexity" evidence="6">
    <location>
        <begin position="58"/>
        <end position="70"/>
    </location>
</feature>
<dbReference type="CDD" id="cd00018">
    <property type="entry name" value="AP2"/>
    <property type="match status" value="1"/>
</dbReference>
<dbReference type="SMART" id="SM00380">
    <property type="entry name" value="AP2"/>
    <property type="match status" value="1"/>
</dbReference>
<dbReference type="GO" id="GO:0003677">
    <property type="term" value="F:DNA binding"/>
    <property type="evidence" value="ECO:0007669"/>
    <property type="project" value="UniProtKB-KW"/>
</dbReference>
<evidence type="ECO:0000313" key="8">
    <source>
        <dbReference type="EMBL" id="CAL4984833.1"/>
    </source>
</evidence>
<evidence type="ECO:0000313" key="9">
    <source>
        <dbReference type="Proteomes" id="UP001497457"/>
    </source>
</evidence>
<keyword evidence="2" id="KW-0805">Transcription regulation</keyword>